<dbReference type="PRINTS" id="PR00750">
    <property type="entry name" value="BETAAMYLASE"/>
</dbReference>
<keyword evidence="4" id="KW-0378">Hydrolase</keyword>
<comment type="similarity">
    <text evidence="1 4">Belongs to the glycosyl hydrolase 14 family.</text>
</comment>
<dbReference type="PANTHER" id="PTHR31352">
    <property type="entry name" value="BETA-AMYLASE 1, CHLOROPLASTIC"/>
    <property type="match status" value="1"/>
</dbReference>
<dbReference type="Proteomes" id="UP001163823">
    <property type="component" value="Chromosome 9"/>
</dbReference>
<evidence type="ECO:0000313" key="5">
    <source>
        <dbReference type="EMBL" id="KAJ7955042.1"/>
    </source>
</evidence>
<dbReference type="Gene3D" id="3.20.20.80">
    <property type="entry name" value="Glycosidases"/>
    <property type="match status" value="2"/>
</dbReference>
<keyword evidence="3 4" id="KW-0624">Polysaccharide degradation</keyword>
<evidence type="ECO:0000313" key="6">
    <source>
        <dbReference type="Proteomes" id="UP001163823"/>
    </source>
</evidence>
<proteinExistence type="inferred from homology"/>
<sequence length="488" mass="54258">MEVSAIGSSQVKIGKTELAYRELGFYNFVKGNPIFSSNRICFDQSTRWKKAGRGLNLKAVQSEAVISENHSNFGRPSQSRRLRLFVGLPLDSVSNCNTVNHARAIAAGLKALKLLGVEGVELPVWWGNVERCHGKYEWSGYLSLAEMVQKHYKECLSLSIDNIPIFNGKTPIQVYHDFCEGFKSSFLPFMGSTITGISMGLGPNAELRFPSHHQPLSSNKVHGVGEFQCYDQNMLSSLKQHAEATGNPYWGLGGPHDAPTYDQSPNSNNFFKDEGSWESPYGDFFLSWYSNQLITHGGSLLSLASSTFAEADVTIYGKIPLMHSWYRTHSHPSELTAGFYNTSNRDGHEAVAEMFARNSCRMILPGMDLSDEHQQHESLSSPELLLAKIKAACRKHGVQVCGQNSSVSSAPAGFEQIKNMLGDNTMDLFTYQRMGADFFSPKHFPSFTEFVRSLNQLGLQSDDLPARKEEASESLHENLELSMHMQAA</sequence>
<keyword evidence="2 4" id="KW-0119">Carbohydrate metabolism</keyword>
<organism evidence="5 6">
    <name type="scientific">Quillaja saponaria</name>
    <name type="common">Soap bark tree</name>
    <dbReference type="NCBI Taxonomy" id="32244"/>
    <lineage>
        <taxon>Eukaryota</taxon>
        <taxon>Viridiplantae</taxon>
        <taxon>Streptophyta</taxon>
        <taxon>Embryophyta</taxon>
        <taxon>Tracheophyta</taxon>
        <taxon>Spermatophyta</taxon>
        <taxon>Magnoliopsida</taxon>
        <taxon>eudicotyledons</taxon>
        <taxon>Gunneridae</taxon>
        <taxon>Pentapetalae</taxon>
        <taxon>rosids</taxon>
        <taxon>fabids</taxon>
        <taxon>Fabales</taxon>
        <taxon>Quillajaceae</taxon>
        <taxon>Quillaja</taxon>
    </lineage>
</organism>
<keyword evidence="4" id="KW-0326">Glycosidase</keyword>
<dbReference type="EC" id="3.2.1.2" evidence="4"/>
<gene>
    <name evidence="5" type="ORF">O6P43_021694</name>
</gene>
<dbReference type="GO" id="GO:0000272">
    <property type="term" value="P:polysaccharide catabolic process"/>
    <property type="evidence" value="ECO:0007669"/>
    <property type="project" value="UniProtKB-KW"/>
</dbReference>
<dbReference type="InterPro" id="IPR001554">
    <property type="entry name" value="Glyco_hydro_14"/>
</dbReference>
<evidence type="ECO:0000256" key="4">
    <source>
        <dbReference type="RuleBase" id="RU000509"/>
    </source>
</evidence>
<dbReference type="GO" id="GO:0016161">
    <property type="term" value="F:beta-amylase activity"/>
    <property type="evidence" value="ECO:0007669"/>
    <property type="project" value="UniProtKB-EC"/>
</dbReference>
<dbReference type="KEGG" id="qsa:O6P43_021694"/>
<keyword evidence="6" id="KW-1185">Reference proteome</keyword>
<name>A0AAD7LBM3_QUISA</name>
<dbReference type="Pfam" id="PF01373">
    <property type="entry name" value="Glyco_hydro_14"/>
    <property type="match status" value="2"/>
</dbReference>
<reference evidence="5" key="1">
    <citation type="journal article" date="2023" name="Science">
        <title>Elucidation of the pathway for biosynthesis of saponin adjuvants from the soapbark tree.</title>
        <authorList>
            <person name="Reed J."/>
            <person name="Orme A."/>
            <person name="El-Demerdash A."/>
            <person name="Owen C."/>
            <person name="Martin L.B.B."/>
            <person name="Misra R.C."/>
            <person name="Kikuchi S."/>
            <person name="Rejzek M."/>
            <person name="Martin A.C."/>
            <person name="Harkess A."/>
            <person name="Leebens-Mack J."/>
            <person name="Louveau T."/>
            <person name="Stephenson M.J."/>
            <person name="Osbourn A."/>
        </authorList>
    </citation>
    <scope>NUCLEOTIDE SEQUENCE</scope>
    <source>
        <strain evidence="5">S10</strain>
    </source>
</reference>
<comment type="catalytic activity">
    <reaction evidence="4">
        <text>Hydrolysis of (1-&gt;4)-alpha-D-glucosidic linkages in polysaccharides so as to remove successive maltose units from the non-reducing ends of the chains.</text>
        <dbReference type="EC" id="3.2.1.2"/>
    </reaction>
</comment>
<evidence type="ECO:0000256" key="2">
    <source>
        <dbReference type="ARBA" id="ARBA00023277"/>
    </source>
</evidence>
<dbReference type="PANTHER" id="PTHR31352:SF3">
    <property type="entry name" value="INACTIVE BETA-AMYLASE 9"/>
    <property type="match status" value="1"/>
</dbReference>
<protein>
    <recommendedName>
        <fullName evidence="4">Beta-amylase</fullName>
        <ecNumber evidence="4">3.2.1.2</ecNumber>
    </recommendedName>
</protein>
<dbReference type="EMBL" id="JARAOO010000009">
    <property type="protein sequence ID" value="KAJ7955042.1"/>
    <property type="molecule type" value="Genomic_DNA"/>
</dbReference>
<dbReference type="AlphaFoldDB" id="A0AAD7LBM3"/>
<evidence type="ECO:0000256" key="3">
    <source>
        <dbReference type="ARBA" id="ARBA00023326"/>
    </source>
</evidence>
<accession>A0AAD7LBM3</accession>
<evidence type="ECO:0000256" key="1">
    <source>
        <dbReference type="ARBA" id="ARBA00005652"/>
    </source>
</evidence>
<dbReference type="SUPFAM" id="SSF51445">
    <property type="entry name" value="(Trans)glycosidases"/>
    <property type="match status" value="1"/>
</dbReference>
<dbReference type="InterPro" id="IPR017853">
    <property type="entry name" value="GH"/>
</dbReference>
<comment type="caution">
    <text evidence="5">The sequence shown here is derived from an EMBL/GenBank/DDBJ whole genome shotgun (WGS) entry which is preliminary data.</text>
</comment>